<dbReference type="Gene3D" id="2.60.40.10">
    <property type="entry name" value="Immunoglobulins"/>
    <property type="match status" value="2"/>
</dbReference>
<protein>
    <submittedName>
        <fullName evidence="3">Fibronectin type III domain-containing protein</fullName>
    </submittedName>
</protein>
<feature type="signal peptide" evidence="1">
    <location>
        <begin position="1"/>
        <end position="27"/>
    </location>
</feature>
<dbReference type="SUPFAM" id="SSF49265">
    <property type="entry name" value="Fibronectin type III"/>
    <property type="match status" value="2"/>
</dbReference>
<dbReference type="EMBL" id="JBHDLN010000002">
    <property type="protein sequence ID" value="MFB0841439.1"/>
    <property type="molecule type" value="Genomic_DNA"/>
</dbReference>
<reference evidence="3 4" key="1">
    <citation type="submission" date="2024-09" db="EMBL/GenBank/DDBJ databases">
        <authorList>
            <person name="Makale K.P.P."/>
            <person name="Makhzoum A."/>
            <person name="Rantong G."/>
            <person name="Rahube T.O."/>
        </authorList>
    </citation>
    <scope>NUCLEOTIDE SEQUENCE [LARGE SCALE GENOMIC DNA]</scope>
    <source>
        <strain evidence="3 4">KM_D13</strain>
    </source>
</reference>
<keyword evidence="1" id="KW-0732">Signal</keyword>
<organism evidence="3 4">
    <name type="scientific">Paenibacillus oleatilyticus</name>
    <dbReference type="NCBI Taxonomy" id="2594886"/>
    <lineage>
        <taxon>Bacteria</taxon>
        <taxon>Bacillati</taxon>
        <taxon>Bacillota</taxon>
        <taxon>Bacilli</taxon>
        <taxon>Bacillales</taxon>
        <taxon>Paenibacillaceae</taxon>
        <taxon>Paenibacillus</taxon>
    </lineage>
</organism>
<name>A0ABV4UWH2_9BACL</name>
<evidence type="ECO:0000313" key="4">
    <source>
        <dbReference type="Proteomes" id="UP001575622"/>
    </source>
</evidence>
<dbReference type="InterPro" id="IPR003961">
    <property type="entry name" value="FN3_dom"/>
</dbReference>
<feature type="chain" id="PRO_5045808268" evidence="1">
    <location>
        <begin position="28"/>
        <end position="426"/>
    </location>
</feature>
<evidence type="ECO:0000259" key="2">
    <source>
        <dbReference type="PROSITE" id="PS50853"/>
    </source>
</evidence>
<dbReference type="SMART" id="SM00060">
    <property type="entry name" value="FN3"/>
    <property type="match status" value="2"/>
</dbReference>
<evidence type="ECO:0000313" key="3">
    <source>
        <dbReference type="EMBL" id="MFB0841439.1"/>
    </source>
</evidence>
<keyword evidence="4" id="KW-1185">Reference proteome</keyword>
<dbReference type="PROSITE" id="PS50853">
    <property type="entry name" value="FN3"/>
    <property type="match status" value="1"/>
</dbReference>
<gene>
    <name evidence="3" type="ORF">ACEU3E_04605</name>
</gene>
<dbReference type="Proteomes" id="UP001575622">
    <property type="component" value="Unassembled WGS sequence"/>
</dbReference>
<evidence type="ECO:0000256" key="1">
    <source>
        <dbReference type="SAM" id="SignalP"/>
    </source>
</evidence>
<accession>A0ABV4UWH2</accession>
<dbReference type="InterPro" id="IPR036116">
    <property type="entry name" value="FN3_sf"/>
</dbReference>
<sequence>MISRMTMKFVMLATFATVFLFSASAYAAKPGEVLTSLESGWQRYDDTDPNIYWSTTPTRFSPVPDWYNKTDTGSATIGTKIVFYFQGTQVRLIGGTYKNKSNNISVKIDGNPAGEFSQYSSTAIAQVLLFEKTGLDSGIHMVEVTNNQSAWMELDAVDIDATGSLISFQPTILQASTDNSVVTLHWDSIPQASGYNVKRSTTAGGPYTTIASAVTSSFYKDTTATPGVTYHYVVSTVTSGCESSNSVEAKAALPQIPETPNELKASAGIASVKLNWSSVSNTTGYNLKRASASGGPYTTIATVTGTTYTDLSVSNGNTYYYVISAVNSDGESKNSKEVSATPAELVVHRVLLTLTLTTGLEKEYDLSLDEVNAFLDWYEKKSAGSGAALFIFNKHENNIGPFKSRKDYIVYDKILTFGINEYVPAR</sequence>
<proteinExistence type="predicted"/>
<dbReference type="InterPro" id="IPR013783">
    <property type="entry name" value="Ig-like_fold"/>
</dbReference>
<dbReference type="RefSeq" id="WP_373948920.1">
    <property type="nucleotide sequence ID" value="NZ_JBHDLN010000002.1"/>
</dbReference>
<feature type="domain" description="Fibronectin type-III" evidence="2">
    <location>
        <begin position="256"/>
        <end position="345"/>
    </location>
</feature>
<comment type="caution">
    <text evidence="3">The sequence shown here is derived from an EMBL/GenBank/DDBJ whole genome shotgun (WGS) entry which is preliminary data.</text>
</comment>
<dbReference type="Gene3D" id="2.60.120.260">
    <property type="entry name" value="Galactose-binding domain-like"/>
    <property type="match status" value="1"/>
</dbReference>